<proteinExistence type="predicted"/>
<comment type="caution">
    <text evidence="1">The sequence shown here is derived from an EMBL/GenBank/DDBJ whole genome shotgun (WGS) entry which is preliminary data.</text>
</comment>
<evidence type="ECO:0000313" key="2">
    <source>
        <dbReference type="EMBL" id="KAL1217267.1"/>
    </source>
</evidence>
<evidence type="ECO:0000313" key="3">
    <source>
        <dbReference type="Proteomes" id="UP001558713"/>
    </source>
</evidence>
<name>A0ABD1BBV9_CARAN</name>
<dbReference type="AlphaFoldDB" id="A0ABD1BBV9"/>
<dbReference type="Proteomes" id="UP001558713">
    <property type="component" value="Unassembled WGS sequence"/>
</dbReference>
<sequence>MDSQQIDLFDTASQPDTVADANTFLEFNSQGEPEFDYLEFRSPTAWPTPCDSISIADQSDRGGGCDKP</sequence>
<dbReference type="EMBL" id="JBANAX010000275">
    <property type="protein sequence ID" value="KAL1216052.1"/>
    <property type="molecule type" value="Genomic_DNA"/>
</dbReference>
<evidence type="ECO:0000313" key="1">
    <source>
        <dbReference type="EMBL" id="KAL1216052.1"/>
    </source>
</evidence>
<gene>
    <name evidence="1" type="ORF">V5N11_012791</name>
    <name evidence="2" type="ORF">V5N11_013558</name>
</gene>
<protein>
    <submittedName>
        <fullName evidence="1">Regulator of nonsense transcripts 1</fullName>
    </submittedName>
</protein>
<accession>A0ABD1BBV9</accession>
<keyword evidence="3" id="KW-1185">Reference proteome</keyword>
<dbReference type="EMBL" id="JBANAX010000249">
    <property type="protein sequence ID" value="KAL1217267.1"/>
    <property type="molecule type" value="Genomic_DNA"/>
</dbReference>
<organism evidence="1 3">
    <name type="scientific">Cardamine amara subsp. amara</name>
    <dbReference type="NCBI Taxonomy" id="228776"/>
    <lineage>
        <taxon>Eukaryota</taxon>
        <taxon>Viridiplantae</taxon>
        <taxon>Streptophyta</taxon>
        <taxon>Embryophyta</taxon>
        <taxon>Tracheophyta</taxon>
        <taxon>Spermatophyta</taxon>
        <taxon>Magnoliopsida</taxon>
        <taxon>eudicotyledons</taxon>
        <taxon>Gunneridae</taxon>
        <taxon>Pentapetalae</taxon>
        <taxon>rosids</taxon>
        <taxon>malvids</taxon>
        <taxon>Brassicales</taxon>
        <taxon>Brassicaceae</taxon>
        <taxon>Cardamineae</taxon>
        <taxon>Cardamine</taxon>
    </lineage>
</organism>
<reference evidence="1 3" key="1">
    <citation type="submission" date="2024-04" db="EMBL/GenBank/DDBJ databases">
        <title>Genome assembly C_amara_ONT_v2.</title>
        <authorList>
            <person name="Yant L."/>
            <person name="Moore C."/>
            <person name="Slenker M."/>
        </authorList>
    </citation>
    <scope>NUCLEOTIDE SEQUENCE [LARGE SCALE GENOMIC DNA]</scope>
    <source>
        <tissue evidence="1">Leaf</tissue>
    </source>
</reference>